<evidence type="ECO:0000256" key="6">
    <source>
        <dbReference type="ARBA" id="ARBA00022840"/>
    </source>
</evidence>
<dbReference type="EC" id="2.7.10.2" evidence="1"/>
<dbReference type="OrthoDB" id="6208011at2759"/>
<sequence length="364" mass="42677">MDSSQEPTLSLLQWLENLDLEEYHDKLLNLGVKKVKHVKECNRDHLIKIGMLELEIERFLKCASRKEDQTTFAHTFTQEKVTLKIHMPSSSFGQSRLDVSEDSLKKEYSDLWYTNPQNFKQRSSNNFILKMCASARWQFASKRKLIDWARKERDFRWNIMLAFANEEEVATESSYFKDQCIRSQVSKLKSDYKDFLLTELDSVKETKYARVLQCFEEAKELKTLFELTETKLQERYEQVLKKAGGSEEEEFLKKLRRAGQELSGVVEAFFGRVLRVHERYVRVLGDNITLKQKEEKRKQKQNKRKTESRTRAAKKMCLSKSGTSSLPTDVKQPTLLGNITMHPRIPSPAPFHPAPLPCRLWKQL</sequence>
<keyword evidence="3" id="KW-0808">Transferase</keyword>
<evidence type="ECO:0000256" key="8">
    <source>
        <dbReference type="SAM" id="MobiDB-lite"/>
    </source>
</evidence>
<evidence type="ECO:0000259" key="9">
    <source>
        <dbReference type="Pfam" id="PF22931"/>
    </source>
</evidence>
<protein>
    <recommendedName>
        <fullName evidence="1">non-specific protein-tyrosine kinase</fullName>
        <ecNumber evidence="1">2.7.10.2</ecNumber>
    </recommendedName>
</protein>
<dbReference type="EMBL" id="CACVKT020008908">
    <property type="protein sequence ID" value="CAC5418302.1"/>
    <property type="molecule type" value="Genomic_DNA"/>
</dbReference>
<keyword evidence="4" id="KW-0547">Nucleotide-binding</keyword>
<gene>
    <name evidence="10" type="ORF">MCOR_50748</name>
</gene>
<keyword evidence="6" id="KW-0067">ATP-binding</keyword>
<evidence type="ECO:0000256" key="7">
    <source>
        <dbReference type="ARBA" id="ARBA00023137"/>
    </source>
</evidence>
<evidence type="ECO:0000256" key="4">
    <source>
        <dbReference type="ARBA" id="ARBA00022741"/>
    </source>
</evidence>
<keyword evidence="2" id="KW-0728">SH3 domain</keyword>
<dbReference type="Gene3D" id="1.10.150.50">
    <property type="entry name" value="Transcription Factor, Ets-1"/>
    <property type="match status" value="1"/>
</dbReference>
<dbReference type="GO" id="GO:0005524">
    <property type="term" value="F:ATP binding"/>
    <property type="evidence" value="ECO:0007669"/>
    <property type="project" value="UniProtKB-KW"/>
</dbReference>
<dbReference type="InterPro" id="IPR013761">
    <property type="entry name" value="SAM/pointed_sf"/>
</dbReference>
<reference evidence="10 11" key="1">
    <citation type="submission" date="2020-06" db="EMBL/GenBank/DDBJ databases">
        <authorList>
            <person name="Li R."/>
            <person name="Bekaert M."/>
        </authorList>
    </citation>
    <scope>NUCLEOTIDE SEQUENCE [LARGE SCALE GENOMIC DNA]</scope>
    <source>
        <strain evidence="11">wild</strain>
    </source>
</reference>
<dbReference type="Pfam" id="PF22931">
    <property type="entry name" value="SAM_TNK"/>
    <property type="match status" value="1"/>
</dbReference>
<accession>A0A6J8EF43</accession>
<evidence type="ECO:0000256" key="3">
    <source>
        <dbReference type="ARBA" id="ARBA00022679"/>
    </source>
</evidence>
<dbReference type="InterPro" id="IPR055175">
    <property type="entry name" value="ACK/TNK-like_SAM"/>
</dbReference>
<name>A0A6J8EF43_MYTCO</name>
<evidence type="ECO:0000313" key="11">
    <source>
        <dbReference type="Proteomes" id="UP000507470"/>
    </source>
</evidence>
<dbReference type="GO" id="GO:0004715">
    <property type="term" value="F:non-membrane spanning protein tyrosine kinase activity"/>
    <property type="evidence" value="ECO:0007669"/>
    <property type="project" value="UniProtKB-EC"/>
</dbReference>
<feature type="domain" description="ACK/TNK-like SAM" evidence="9">
    <location>
        <begin position="11"/>
        <end position="63"/>
    </location>
</feature>
<dbReference type="AlphaFoldDB" id="A0A6J8EF43"/>
<organism evidence="10 11">
    <name type="scientific">Mytilus coruscus</name>
    <name type="common">Sea mussel</name>
    <dbReference type="NCBI Taxonomy" id="42192"/>
    <lineage>
        <taxon>Eukaryota</taxon>
        <taxon>Metazoa</taxon>
        <taxon>Spiralia</taxon>
        <taxon>Lophotrochozoa</taxon>
        <taxon>Mollusca</taxon>
        <taxon>Bivalvia</taxon>
        <taxon>Autobranchia</taxon>
        <taxon>Pteriomorphia</taxon>
        <taxon>Mytilida</taxon>
        <taxon>Mytiloidea</taxon>
        <taxon>Mytilidae</taxon>
        <taxon>Mytilinae</taxon>
        <taxon>Mytilus</taxon>
    </lineage>
</organism>
<dbReference type="Proteomes" id="UP000507470">
    <property type="component" value="Unassembled WGS sequence"/>
</dbReference>
<evidence type="ECO:0000256" key="2">
    <source>
        <dbReference type="ARBA" id="ARBA00022443"/>
    </source>
</evidence>
<keyword evidence="5" id="KW-0418">Kinase</keyword>
<proteinExistence type="predicted"/>
<feature type="region of interest" description="Disordered" evidence="8">
    <location>
        <begin position="292"/>
        <end position="331"/>
    </location>
</feature>
<keyword evidence="11" id="KW-1185">Reference proteome</keyword>
<evidence type="ECO:0000256" key="5">
    <source>
        <dbReference type="ARBA" id="ARBA00022777"/>
    </source>
</evidence>
<evidence type="ECO:0000256" key="1">
    <source>
        <dbReference type="ARBA" id="ARBA00011903"/>
    </source>
</evidence>
<dbReference type="SUPFAM" id="SSF47769">
    <property type="entry name" value="SAM/Pointed domain"/>
    <property type="match status" value="1"/>
</dbReference>
<evidence type="ECO:0000313" key="10">
    <source>
        <dbReference type="EMBL" id="CAC5418302.1"/>
    </source>
</evidence>
<keyword evidence="7" id="KW-0829">Tyrosine-protein kinase</keyword>